<reference evidence="3 4" key="1">
    <citation type="journal article" date="2014" name="Antonie Van Leeuwenhoek">
        <title>Hyphomonas beringensis sp. nov. and Hyphomonas chukchiensis sp. nov., isolated from surface seawater of the Bering Sea and Chukchi Sea.</title>
        <authorList>
            <person name="Li C."/>
            <person name="Lai Q."/>
            <person name="Li G."/>
            <person name="Dong C."/>
            <person name="Wang J."/>
            <person name="Liao Y."/>
            <person name="Shao Z."/>
        </authorList>
    </citation>
    <scope>NUCLEOTIDE SEQUENCE [LARGE SCALE GENOMIC DNA]</scope>
    <source>
        <strain evidence="3 4">25B14_1</strain>
    </source>
</reference>
<dbReference type="Proteomes" id="UP000027037">
    <property type="component" value="Unassembled WGS sequence"/>
</dbReference>
<keyword evidence="1" id="KW-0732">Signal</keyword>
<dbReference type="EMBL" id="AWFF01000031">
    <property type="protein sequence ID" value="KCZ55348.1"/>
    <property type="molecule type" value="Genomic_DNA"/>
</dbReference>
<dbReference type="PANTHER" id="PTHR19328:SF75">
    <property type="entry name" value="ALDOSE SUGAR DEHYDROGENASE YLII"/>
    <property type="match status" value="1"/>
</dbReference>
<name>A0A062UC98_9PROT</name>
<dbReference type="AlphaFoldDB" id="A0A062UC98"/>
<dbReference type="PANTHER" id="PTHR19328">
    <property type="entry name" value="HEDGEHOG-INTERACTING PROTEIN"/>
    <property type="match status" value="1"/>
</dbReference>
<dbReference type="PATRIC" id="fig|1280946.3.peg.1288"/>
<dbReference type="SUPFAM" id="SSF50952">
    <property type="entry name" value="Soluble quinoprotein glucose dehydrogenase"/>
    <property type="match status" value="1"/>
</dbReference>
<dbReference type="InterPro" id="IPR011041">
    <property type="entry name" value="Quinoprot_gluc/sorb_DH_b-prop"/>
</dbReference>
<dbReference type="OrthoDB" id="9770043at2"/>
<protein>
    <recommendedName>
        <fullName evidence="2">Glucose/Sorbosone dehydrogenase domain-containing protein</fullName>
    </recommendedName>
</protein>
<proteinExistence type="predicted"/>
<dbReference type="STRING" id="1280946.HY29_12495"/>
<evidence type="ECO:0000313" key="3">
    <source>
        <dbReference type="EMBL" id="KCZ55348.1"/>
    </source>
</evidence>
<keyword evidence="4" id="KW-1185">Reference proteome</keyword>
<dbReference type="InterPro" id="IPR012938">
    <property type="entry name" value="Glc/Sorbosone_DH"/>
</dbReference>
<sequence>MRTASLVSLTALLAACGGSADQTPTATSDFDVKLTPVVEEAEWPWGMVFTPEGDLLFTEKEGGLKFVAGGEGTATPVSGLPDAYIEGQAGYMGITLDPDFETNRLVYISYSKGDDAANAAAVIKGRLSEDNSTLEDVTEIFWADPRDTAYHYGSRLQFANDGTLFVTLGEGFKYMKAAQDPKITHGSIVRINSDGSIPEDNPFADGKDGNPAVWSYGHRNVQGLYYDAETGTLYETEHGPKGGDELNIIKRGANYGWPVITYGVNYDGTVITEKTEMEGMEQPLTYWVPSIAPAGLTMLTSDVYPGWKGDLFTGGMNGPAGLELTRIDMEDGQVVGKESLFDGEYPIRDVIQGPDGHLYVATKDFDGIYRVDVVEAVAEEPDTK</sequence>
<dbReference type="RefSeq" id="WP_034794405.1">
    <property type="nucleotide sequence ID" value="NZ_AWFF01000031.1"/>
</dbReference>
<evidence type="ECO:0000313" key="4">
    <source>
        <dbReference type="Proteomes" id="UP000027037"/>
    </source>
</evidence>
<dbReference type="InterPro" id="IPR011042">
    <property type="entry name" value="6-blade_b-propeller_TolB-like"/>
</dbReference>
<feature type="domain" description="Glucose/Sorbosone dehydrogenase" evidence="2">
    <location>
        <begin position="42"/>
        <end position="367"/>
    </location>
</feature>
<gene>
    <name evidence="3" type="ORF">HY29_12495</name>
</gene>
<dbReference type="eggNOG" id="COG2133">
    <property type="taxonomic scope" value="Bacteria"/>
</dbReference>
<accession>A0A062UC98</accession>
<evidence type="ECO:0000259" key="2">
    <source>
        <dbReference type="Pfam" id="PF07995"/>
    </source>
</evidence>
<comment type="caution">
    <text evidence="3">The sequence shown here is derived from an EMBL/GenBank/DDBJ whole genome shotgun (WGS) entry which is preliminary data.</text>
</comment>
<feature type="signal peptide" evidence="1">
    <location>
        <begin position="1"/>
        <end position="20"/>
    </location>
</feature>
<dbReference type="PROSITE" id="PS51257">
    <property type="entry name" value="PROKAR_LIPOPROTEIN"/>
    <property type="match status" value="1"/>
</dbReference>
<dbReference type="Gene3D" id="2.120.10.30">
    <property type="entry name" value="TolB, C-terminal domain"/>
    <property type="match status" value="1"/>
</dbReference>
<dbReference type="Pfam" id="PF07995">
    <property type="entry name" value="GSDH"/>
    <property type="match status" value="1"/>
</dbReference>
<organism evidence="3 4">
    <name type="scientific">Hyphomonas beringensis</name>
    <dbReference type="NCBI Taxonomy" id="1280946"/>
    <lineage>
        <taxon>Bacteria</taxon>
        <taxon>Pseudomonadati</taxon>
        <taxon>Pseudomonadota</taxon>
        <taxon>Alphaproteobacteria</taxon>
        <taxon>Hyphomonadales</taxon>
        <taxon>Hyphomonadaceae</taxon>
        <taxon>Hyphomonas</taxon>
    </lineage>
</organism>
<feature type="chain" id="PRO_5001619157" description="Glucose/Sorbosone dehydrogenase domain-containing protein" evidence="1">
    <location>
        <begin position="21"/>
        <end position="384"/>
    </location>
</feature>
<evidence type="ECO:0000256" key="1">
    <source>
        <dbReference type="SAM" id="SignalP"/>
    </source>
</evidence>